<reference evidence="5" key="1">
    <citation type="submission" date="2021-02" db="EMBL/GenBank/DDBJ databases">
        <title>Rhodobacter shimadae sp. nov., an aerobic anoxygenic phototrophic bacterium isolated from a hot spring.</title>
        <authorList>
            <person name="Muramatsu S."/>
            <person name="Haruta S."/>
            <person name="Hirose S."/>
            <person name="Hanada S."/>
        </authorList>
    </citation>
    <scope>NUCLEOTIDE SEQUENCE</scope>
    <source>
        <strain evidence="5">N10</strain>
    </source>
</reference>
<evidence type="ECO:0000256" key="3">
    <source>
        <dbReference type="ARBA" id="ARBA00023052"/>
    </source>
</evidence>
<accession>A0A8G0ZT86</accession>
<dbReference type="CDD" id="cd07033">
    <property type="entry name" value="TPP_PYR_DXS_TK_like"/>
    <property type="match status" value="1"/>
</dbReference>
<gene>
    <name evidence="5" type="ORF">JO391_10760</name>
</gene>
<dbReference type="InterPro" id="IPR051157">
    <property type="entry name" value="PDH/Transketolase"/>
</dbReference>
<dbReference type="AlphaFoldDB" id="A0A8G0ZT86"/>
<protein>
    <submittedName>
        <fullName evidence="5">Transketolase family protein</fullName>
    </submittedName>
</protein>
<feature type="domain" description="Transketolase-like pyrimidine-binding" evidence="4">
    <location>
        <begin position="12"/>
        <end position="177"/>
    </location>
</feature>
<dbReference type="PANTHER" id="PTHR43825:SF1">
    <property type="entry name" value="TRANSKETOLASE-LIKE PYRIMIDINE-BINDING DOMAIN-CONTAINING PROTEIN"/>
    <property type="match status" value="1"/>
</dbReference>
<comment type="similarity">
    <text evidence="2">Belongs to the transketolase family.</text>
</comment>
<evidence type="ECO:0000313" key="5">
    <source>
        <dbReference type="EMBL" id="QYZ68273.1"/>
    </source>
</evidence>
<dbReference type="KEGG" id="nsm:JO391_10760"/>
<dbReference type="InterPro" id="IPR029061">
    <property type="entry name" value="THDP-binding"/>
</dbReference>
<dbReference type="SUPFAM" id="SSF52518">
    <property type="entry name" value="Thiamin diphosphate-binding fold (THDP-binding)"/>
    <property type="match status" value="1"/>
</dbReference>
<organism evidence="5 6">
    <name type="scientific">Neotabrizicola shimadae</name>
    <dbReference type="NCBI Taxonomy" id="2807096"/>
    <lineage>
        <taxon>Bacteria</taxon>
        <taxon>Pseudomonadati</taxon>
        <taxon>Pseudomonadota</taxon>
        <taxon>Alphaproteobacteria</taxon>
        <taxon>Rhodobacterales</taxon>
        <taxon>Paracoccaceae</taxon>
        <taxon>Neotabrizicola</taxon>
    </lineage>
</organism>
<keyword evidence="6" id="KW-1185">Reference proteome</keyword>
<dbReference type="EMBL" id="CP069370">
    <property type="protein sequence ID" value="QYZ68273.1"/>
    <property type="molecule type" value="Genomic_DNA"/>
</dbReference>
<dbReference type="FunFam" id="3.40.50.970:FF:000129">
    <property type="entry name" value="Transketolase"/>
    <property type="match status" value="1"/>
</dbReference>
<proteinExistence type="inferred from homology"/>
<dbReference type="Proteomes" id="UP000826300">
    <property type="component" value="Chromosome"/>
</dbReference>
<dbReference type="Pfam" id="PF02780">
    <property type="entry name" value="Transketolase_C"/>
    <property type="match status" value="1"/>
</dbReference>
<dbReference type="SUPFAM" id="SSF52922">
    <property type="entry name" value="TK C-terminal domain-like"/>
    <property type="match status" value="1"/>
</dbReference>
<dbReference type="PANTHER" id="PTHR43825">
    <property type="entry name" value="PYRUVATE DEHYDROGENASE E1 COMPONENT"/>
    <property type="match status" value="1"/>
</dbReference>
<dbReference type="InterPro" id="IPR005475">
    <property type="entry name" value="Transketolase-like_Pyr-bd"/>
</dbReference>
<dbReference type="Gene3D" id="3.40.50.970">
    <property type="match status" value="1"/>
</dbReference>
<dbReference type="InterPro" id="IPR033248">
    <property type="entry name" value="Transketolase_C"/>
</dbReference>
<dbReference type="InterPro" id="IPR009014">
    <property type="entry name" value="Transketo_C/PFOR_II"/>
</dbReference>
<evidence type="ECO:0000256" key="1">
    <source>
        <dbReference type="ARBA" id="ARBA00001964"/>
    </source>
</evidence>
<dbReference type="Gene3D" id="3.40.50.920">
    <property type="match status" value="1"/>
</dbReference>
<evidence type="ECO:0000256" key="2">
    <source>
        <dbReference type="ARBA" id="ARBA00007131"/>
    </source>
</evidence>
<dbReference type="Pfam" id="PF02779">
    <property type="entry name" value="Transket_pyr"/>
    <property type="match status" value="1"/>
</dbReference>
<evidence type="ECO:0000259" key="4">
    <source>
        <dbReference type="SMART" id="SM00861"/>
    </source>
</evidence>
<name>A0A8G0ZT86_9RHOB</name>
<sequence length="319" mass="33026">MGHAAPVAEGLKDCREAWVATLEALAEADPRIVAVVNDSVGSSKLNGFQKKFPDRLVNVGIAEQVMVGVGAGLANGGRIPFVSAASCFITGRALEQVKADVAYANFNVKLVGQSSGIAYGELGATHHSIEDFAWLRPLTNLTVIVPADAWETAEAVKWAAAHEGPVYLRLSRMPVPDLEVAGRVFRPGKAEVVRQGGDVTIIANGTVVHLAAAAADLLAGEGIAARVLNMATLNPLDEEAVAAAAATGAIVTAEEAHVRGGLGGAVAEYVTAHDPVPVERLGFPGFLPTGSVDWLFAEYGLSAEGIAAAARRALARKRG</sequence>
<evidence type="ECO:0000313" key="6">
    <source>
        <dbReference type="Proteomes" id="UP000826300"/>
    </source>
</evidence>
<dbReference type="SMART" id="SM00861">
    <property type="entry name" value="Transket_pyr"/>
    <property type="match status" value="1"/>
</dbReference>
<dbReference type="RefSeq" id="WP_220660497.1">
    <property type="nucleotide sequence ID" value="NZ_CP069370.1"/>
</dbReference>
<keyword evidence="3" id="KW-0786">Thiamine pyrophosphate</keyword>
<comment type="cofactor">
    <cofactor evidence="1">
        <name>thiamine diphosphate</name>
        <dbReference type="ChEBI" id="CHEBI:58937"/>
    </cofactor>
</comment>